<feature type="non-terminal residue" evidence="5">
    <location>
        <position position="1"/>
    </location>
</feature>
<feature type="coiled-coil region" evidence="2">
    <location>
        <begin position="380"/>
        <end position="445"/>
    </location>
</feature>
<evidence type="ECO:0000313" key="6">
    <source>
        <dbReference type="Proteomes" id="UP000685013"/>
    </source>
</evidence>
<dbReference type="Pfam" id="PF25014">
    <property type="entry name" value="NET2A"/>
    <property type="match status" value="1"/>
</dbReference>
<evidence type="ECO:0000256" key="3">
    <source>
        <dbReference type="SAM" id="MobiDB-lite"/>
    </source>
</evidence>
<evidence type="ECO:0000313" key="5">
    <source>
        <dbReference type="EMBL" id="KAG6577341.1"/>
    </source>
</evidence>
<reference evidence="5 6" key="1">
    <citation type="journal article" date="2021" name="Hortic Res">
        <title>The domestication of Cucurbita argyrosperma as revealed by the genome of its wild relative.</title>
        <authorList>
            <person name="Barrera-Redondo J."/>
            <person name="Sanchez-de la Vega G."/>
            <person name="Aguirre-Liguori J.A."/>
            <person name="Castellanos-Morales G."/>
            <person name="Gutierrez-Guerrero Y.T."/>
            <person name="Aguirre-Dugua X."/>
            <person name="Aguirre-Planter E."/>
            <person name="Tenaillon M.I."/>
            <person name="Lira-Saade R."/>
            <person name="Eguiarte L.E."/>
        </authorList>
    </citation>
    <scope>NUCLEOTIDE SEQUENCE [LARGE SCALE GENOMIC DNA]</scope>
    <source>
        <strain evidence="5">JBR-2021</strain>
    </source>
</reference>
<feature type="region of interest" description="Disordered" evidence="3">
    <location>
        <begin position="987"/>
        <end position="1044"/>
    </location>
</feature>
<comment type="caution">
    <text evidence="5">The sequence shown here is derived from an EMBL/GenBank/DDBJ whole genome shotgun (WGS) entry which is preliminary data.</text>
</comment>
<feature type="domain" description="NAB" evidence="4">
    <location>
        <begin position="10"/>
        <end position="90"/>
    </location>
</feature>
<dbReference type="InterPro" id="IPR011684">
    <property type="entry name" value="NAB"/>
</dbReference>
<feature type="compositionally biased region" description="Basic and acidic residues" evidence="3">
    <location>
        <begin position="695"/>
        <end position="704"/>
    </location>
</feature>
<feature type="compositionally biased region" description="Basic and acidic residues" evidence="3">
    <location>
        <begin position="1003"/>
        <end position="1044"/>
    </location>
</feature>
<feature type="compositionally biased region" description="Basic and acidic residues" evidence="3">
    <location>
        <begin position="299"/>
        <end position="330"/>
    </location>
</feature>
<keyword evidence="1 2" id="KW-0175">Coiled coil</keyword>
<dbReference type="InterPro" id="IPR056888">
    <property type="entry name" value="NET2A-D/KIP1-like_dom"/>
</dbReference>
<proteinExistence type="predicted"/>
<feature type="compositionally biased region" description="Basic and acidic residues" evidence="3">
    <location>
        <begin position="785"/>
        <end position="804"/>
    </location>
</feature>
<dbReference type="GO" id="GO:0003779">
    <property type="term" value="F:actin binding"/>
    <property type="evidence" value="ECO:0007669"/>
    <property type="project" value="InterPro"/>
</dbReference>
<feature type="region of interest" description="Disordered" evidence="3">
    <location>
        <begin position="285"/>
        <end position="330"/>
    </location>
</feature>
<feature type="compositionally biased region" description="Polar residues" evidence="3">
    <location>
        <begin position="926"/>
        <end position="938"/>
    </location>
</feature>
<dbReference type="EMBL" id="JAGKQH010000016">
    <property type="protein sequence ID" value="KAG6577341.1"/>
    <property type="molecule type" value="Genomic_DNA"/>
</dbReference>
<feature type="region of interest" description="Disordered" evidence="3">
    <location>
        <begin position="152"/>
        <end position="173"/>
    </location>
</feature>
<gene>
    <name evidence="5" type="primary">NET2D</name>
    <name evidence="5" type="ORF">SDJN03_24915</name>
</gene>
<feature type="region of interest" description="Disordered" evidence="3">
    <location>
        <begin position="926"/>
        <end position="953"/>
    </location>
</feature>
<evidence type="ECO:0000256" key="2">
    <source>
        <dbReference type="SAM" id="Coils"/>
    </source>
</evidence>
<name>A0AAV6MAI8_9ROSI</name>
<keyword evidence="6" id="KW-1185">Reference proteome</keyword>
<evidence type="ECO:0000259" key="4">
    <source>
        <dbReference type="PROSITE" id="PS51774"/>
    </source>
</evidence>
<accession>A0AAV6MAI8</accession>
<feature type="compositionally biased region" description="Polar residues" evidence="3">
    <location>
        <begin position="1145"/>
        <end position="1163"/>
    </location>
</feature>
<dbReference type="Pfam" id="PF07765">
    <property type="entry name" value="KIP1"/>
    <property type="match status" value="1"/>
</dbReference>
<feature type="region of interest" description="Disordered" evidence="3">
    <location>
        <begin position="1145"/>
        <end position="1176"/>
    </location>
</feature>
<dbReference type="Pfam" id="PF24918">
    <property type="entry name" value="NET2A_C"/>
    <property type="match status" value="1"/>
</dbReference>
<feature type="region of interest" description="Disordered" evidence="3">
    <location>
        <begin position="119"/>
        <end position="138"/>
    </location>
</feature>
<dbReference type="PANTHER" id="PTHR31631:SF0">
    <property type="entry name" value="PROTEIN NETWORKED 2D"/>
    <property type="match status" value="1"/>
</dbReference>
<sequence length="1443" mass="161289">MLQRAASNAYSWWWASHIRTKQSKWMEQNLIDMEEKVQYALKLIEEDGDSFARRAEMYYKKRPELINFVEESYRAYRALAERYDHISTELQNANNTIASVFPEQVQFSMDEEDEEAMPKFPKKQPAMSRGNIPQVPKDPVDMKTVITTATKKLKSKKNAKQGTAASSVAKSGLSKQEALNEIDKLQKQILTLQTEKEFVKSSYEGSLARYWEIENQIKEMQDRVFNLQDEYGEGMLIEDNEARTLMANAALKSCQESLAQLQEKQERSAEEARIESTRVREARERLDSLKGGLQGEESSQDKSLAKDEPARQREVPDQLNKEVDSAAEEKKRAEELRQQIKKELEASTCLTITEMAEKIDELVDKVISLEIALSSQTALIKELRSETDELQTHIQILEDDKASIIDGKNNLQQKLKEMEEKLGGIQNLNKKIENEKSNFQSQIIEVHCNLDHLSVKLPTIQQDEELEPKSSISTVQLEQPEELPGVKQGVIGAHTELKQPEELPGVKQGALGAHTELKQPEELPGVKQGALGAHTELKQPEELPGVKQGALGAHTELKQAEELPGVKQGALGAHTELKQPAELPGVKQGALGAHTELKQPEELPGVKQGALGAHTELKQPEELPGIKQGALGAHTELKQPEELPGVKQGALGAHTELKEPEELPGVKQGALGAHTELKQPEELPGVKQDAIGADTELKQPDELHGVTQGTSGARIELKQLEEVPGLNQDANGAHTELNRPDKKLKAHEGSDDPNQMGSDEACQPTDLRQNKEPDIEMKSSNMQTPKEEESQSFEGKSEKADKSGKLINQENDDPTQVDPPNLESSSKKLDVDATSRSLVEVADTRDKSQSSKGSNEQSDADAASKSREVIVQTLSLSTEGKPDNNDAYGSARNPEMVSQTEANLQYSERGCEEADVNVTSRGQVEIVQTQDTSQSSEGSCEKSYPENTTKSQNGTVLALSVYTEDNPQKNDGDGSVGNPIEVVQTKAKYSEGDGNGTPTSQVEEIHKQENLGHPSEKTEDAMKEQNKEEKKTFPEAVRTEQEEKVVDKVDEPNWQQLFMSGIEGKEKALLTEYTTTLRNFKEAKKKLSAMDEKHRDHHLQTSKQLHELKTSNALKDQEIRSLHHKLNLLQKCFYESKESMDLSTQSLDFSASDNQKTSSTSDDQNVKPMITGGDPARSKVLTREISHESGLDFSKLLVQEPATTSEIEERLRMKIDELLEENLDFWLNFSASFHQIQKFETRIQDLKLEVAKLHEKGKKMDESGIGKYSLKSEARPLYKHLREIQTELTVWSDKSAALKEELQTRFSSLCNIQEEITAGLKASAEEDDFSFTSYQAAKFQGEVLNMKQENNKVADELQAALDHIAILQHKVETNLSKLDDEFKLSGSKAQETPQLRHSESRNRIPLRSFIFGVKQKKQKQSIFSGMAPVMQKKYHALRTGTPL</sequence>
<organism evidence="5 6">
    <name type="scientific">Cucurbita argyrosperma subsp. sororia</name>
    <dbReference type="NCBI Taxonomy" id="37648"/>
    <lineage>
        <taxon>Eukaryota</taxon>
        <taxon>Viridiplantae</taxon>
        <taxon>Streptophyta</taxon>
        <taxon>Embryophyta</taxon>
        <taxon>Tracheophyta</taxon>
        <taxon>Spermatophyta</taxon>
        <taxon>Magnoliopsida</taxon>
        <taxon>eudicotyledons</taxon>
        <taxon>Gunneridae</taxon>
        <taxon>Pentapetalae</taxon>
        <taxon>rosids</taxon>
        <taxon>fabids</taxon>
        <taxon>Cucurbitales</taxon>
        <taxon>Cucurbitaceae</taxon>
        <taxon>Cucurbiteae</taxon>
        <taxon>Cucurbita</taxon>
    </lineage>
</organism>
<dbReference type="PROSITE" id="PS51774">
    <property type="entry name" value="NAB"/>
    <property type="match status" value="1"/>
</dbReference>
<feature type="region of interest" description="Disordered" evidence="3">
    <location>
        <begin position="691"/>
        <end position="900"/>
    </location>
</feature>
<protein>
    <submittedName>
        <fullName evidence="5">Protein NETWORKED 2D</fullName>
    </submittedName>
</protein>
<dbReference type="Proteomes" id="UP000685013">
    <property type="component" value="Chromosome 16"/>
</dbReference>
<evidence type="ECO:0000256" key="1">
    <source>
        <dbReference type="ARBA" id="ARBA00023054"/>
    </source>
</evidence>
<feature type="compositionally biased region" description="Basic and acidic residues" evidence="3">
    <location>
        <begin position="736"/>
        <end position="750"/>
    </location>
</feature>
<dbReference type="PANTHER" id="PTHR31631">
    <property type="entry name" value="PROTEIN NETWORKED 2D"/>
    <property type="match status" value="1"/>
</dbReference>
<dbReference type="InterPro" id="IPR056889">
    <property type="entry name" value="NET2A-D/KIP1-like_C"/>
</dbReference>
<feature type="compositionally biased region" description="Basic and acidic residues" evidence="3">
    <location>
        <begin position="768"/>
        <end position="777"/>
    </location>
</feature>
<feature type="coiled-coil region" evidence="2">
    <location>
        <begin position="175"/>
        <end position="271"/>
    </location>
</feature>